<comment type="similarity">
    <text evidence="1">Belongs to the PNP/UDP phosphorylase family. Futalosine hydrolase subfamily.</text>
</comment>
<dbReference type="GO" id="GO:0008782">
    <property type="term" value="F:adenosylhomocysteine nucleosidase activity"/>
    <property type="evidence" value="ECO:0007669"/>
    <property type="project" value="TreeGrafter"/>
</dbReference>
<dbReference type="EMBL" id="CP130318">
    <property type="protein sequence ID" value="WNQ13379.1"/>
    <property type="molecule type" value="Genomic_DNA"/>
</dbReference>
<dbReference type="SUPFAM" id="SSF53167">
    <property type="entry name" value="Purine and uridine phosphorylases"/>
    <property type="match status" value="1"/>
</dbReference>
<evidence type="ECO:0000313" key="5">
    <source>
        <dbReference type="Proteomes" id="UP001305702"/>
    </source>
</evidence>
<keyword evidence="1" id="KW-0474">Menaquinone biosynthesis</keyword>
<keyword evidence="4" id="KW-0326">Glycosidase</keyword>
<reference evidence="4 5" key="1">
    <citation type="submission" date="2022-02" db="EMBL/GenBank/DDBJ databases">
        <title>Paenibacillus sp. MBLB1776 Whole Genome Shotgun Sequencing.</title>
        <authorList>
            <person name="Hwang C.Y."/>
            <person name="Cho E.-S."/>
            <person name="Seo M.-J."/>
        </authorList>
    </citation>
    <scope>NUCLEOTIDE SEQUENCE [LARGE SCALE GENOMIC DNA]</scope>
    <source>
        <strain evidence="4 5">MBLB1776</strain>
    </source>
</reference>
<feature type="domain" description="Nucleoside phosphorylase" evidence="3">
    <location>
        <begin position="29"/>
        <end position="219"/>
    </location>
</feature>
<dbReference type="HAMAP" id="MF_00991">
    <property type="entry name" value="MqnB"/>
    <property type="match status" value="1"/>
</dbReference>
<dbReference type="EC" id="3.2.2.26" evidence="1 2"/>
<dbReference type="NCBIfam" id="NF006087">
    <property type="entry name" value="PRK08236.1"/>
    <property type="match status" value="1"/>
</dbReference>
<dbReference type="GO" id="GO:0009234">
    <property type="term" value="P:menaquinone biosynthetic process"/>
    <property type="evidence" value="ECO:0007669"/>
    <property type="project" value="UniProtKB-UniRule"/>
</dbReference>
<dbReference type="InterPro" id="IPR019963">
    <property type="entry name" value="FL_hydrolase_MqnB"/>
</dbReference>
<dbReference type="InterPro" id="IPR035994">
    <property type="entry name" value="Nucleoside_phosphorylase_sf"/>
</dbReference>
<proteinExistence type="inferred from homology"/>
<dbReference type="KEGG" id="paun:MJA45_10255"/>
<dbReference type="GO" id="GO:0005829">
    <property type="term" value="C:cytosol"/>
    <property type="evidence" value="ECO:0007669"/>
    <property type="project" value="TreeGrafter"/>
</dbReference>
<evidence type="ECO:0000313" key="4">
    <source>
        <dbReference type="EMBL" id="WNQ13379.1"/>
    </source>
</evidence>
<dbReference type="Proteomes" id="UP001305702">
    <property type="component" value="Chromosome"/>
</dbReference>
<comment type="catalytic activity">
    <reaction evidence="1">
        <text>futalosine + H2O = dehypoxanthine futalosine + hypoxanthine</text>
        <dbReference type="Rhea" id="RHEA:25904"/>
        <dbReference type="ChEBI" id="CHEBI:15377"/>
        <dbReference type="ChEBI" id="CHEBI:17368"/>
        <dbReference type="ChEBI" id="CHEBI:58863"/>
        <dbReference type="ChEBI" id="CHEBI:58864"/>
        <dbReference type="EC" id="3.2.2.26"/>
    </reaction>
</comment>
<protein>
    <recommendedName>
        <fullName evidence="1 2">Futalosine hydrolase</fullName>
        <shortName evidence="1">FL hydrolase</shortName>
        <ecNumber evidence="1 2">3.2.2.26</ecNumber>
    </recommendedName>
    <alternativeName>
        <fullName evidence="1">Futalosine nucleosidase</fullName>
    </alternativeName>
    <alternativeName>
        <fullName evidence="1">Menaquinone biosynthetic enzyme MqnB</fullName>
    </alternativeName>
</protein>
<dbReference type="GO" id="GO:0008930">
    <property type="term" value="F:methylthioadenosine nucleosidase activity"/>
    <property type="evidence" value="ECO:0007669"/>
    <property type="project" value="TreeGrafter"/>
</dbReference>
<comment type="pathway">
    <text evidence="1">Quinol/quinone metabolism; menaquinone biosynthesis.</text>
</comment>
<dbReference type="Gene3D" id="3.40.50.1580">
    <property type="entry name" value="Nucleoside phosphorylase domain"/>
    <property type="match status" value="1"/>
</dbReference>
<dbReference type="AlphaFoldDB" id="A0AA96RJK3"/>
<dbReference type="NCBIfam" id="TIGR03664">
    <property type="entry name" value="fut_nucase"/>
    <property type="match status" value="1"/>
</dbReference>
<dbReference type="PANTHER" id="PTHR46832">
    <property type="entry name" value="5'-METHYLTHIOADENOSINE/S-ADENOSYLHOMOCYSTEINE NUCLEOSIDASE"/>
    <property type="match status" value="1"/>
</dbReference>
<dbReference type="PANTHER" id="PTHR46832:SF2">
    <property type="entry name" value="FUTALOSINE HYDROLASE"/>
    <property type="match status" value="1"/>
</dbReference>
<evidence type="ECO:0000256" key="1">
    <source>
        <dbReference type="HAMAP-Rule" id="MF_00991"/>
    </source>
</evidence>
<dbReference type="RefSeq" id="WP_315607159.1">
    <property type="nucleotide sequence ID" value="NZ_CP130318.1"/>
</dbReference>
<name>A0AA96RJK3_9BACL</name>
<accession>A0AA96RJK3</accession>
<sequence length="225" mass="22387">MGDLHTTPSGAEPRVLIMTAVDAERQAVLRGLAGDPRFAAALAGVGPATAAARTMAALADGPPCRLVVSAGIAGGFAGAAAVETLVVADAVIAADLGAETPDGFRRVDELGFGESLAAVDAALAARAARALQAAGLPVRLGPVLTVSTVTGTAATAMELAARFPGAAAEAMEGYGVAVAAALRGVPVLEIRAVSNAVGPRDRSAWRMKEALAALEQAFAVLREVL</sequence>
<keyword evidence="1 4" id="KW-0378">Hydrolase</keyword>
<comment type="function">
    <text evidence="1">Catalyzes the hydrolysis of futalosine (FL) to dehypoxanthine futalosine (DHFL) and hypoxanthine, a step in the biosynthesis of menaquinone (MK, vitamin K2).</text>
</comment>
<dbReference type="GO" id="GO:0019284">
    <property type="term" value="P:L-methionine salvage from S-adenosylmethionine"/>
    <property type="evidence" value="ECO:0007669"/>
    <property type="project" value="TreeGrafter"/>
</dbReference>
<dbReference type="GO" id="GO:0009116">
    <property type="term" value="P:nucleoside metabolic process"/>
    <property type="evidence" value="ECO:0007669"/>
    <property type="project" value="InterPro"/>
</dbReference>
<gene>
    <name evidence="1" type="primary">mqnB</name>
    <name evidence="4" type="ORF">MJA45_10255</name>
</gene>
<dbReference type="Pfam" id="PF01048">
    <property type="entry name" value="PNP_UDP_1"/>
    <property type="match status" value="1"/>
</dbReference>
<keyword evidence="5" id="KW-1185">Reference proteome</keyword>
<evidence type="ECO:0000256" key="2">
    <source>
        <dbReference type="NCBIfam" id="TIGR03664"/>
    </source>
</evidence>
<organism evidence="4 5">
    <name type="scientific">Paenibacillus aurantius</name>
    <dbReference type="NCBI Taxonomy" id="2918900"/>
    <lineage>
        <taxon>Bacteria</taxon>
        <taxon>Bacillati</taxon>
        <taxon>Bacillota</taxon>
        <taxon>Bacilli</taxon>
        <taxon>Bacillales</taxon>
        <taxon>Paenibacillaceae</taxon>
        <taxon>Paenibacillus</taxon>
    </lineage>
</organism>
<dbReference type="CDD" id="cd17766">
    <property type="entry name" value="futalosine_nucleosidase_MqnB"/>
    <property type="match status" value="1"/>
</dbReference>
<dbReference type="InterPro" id="IPR000845">
    <property type="entry name" value="Nucleoside_phosphorylase_d"/>
</dbReference>
<evidence type="ECO:0000259" key="3">
    <source>
        <dbReference type="Pfam" id="PF01048"/>
    </source>
</evidence>